<dbReference type="InterPro" id="IPR011195">
    <property type="entry name" value="UCP010256"/>
</dbReference>
<protein>
    <submittedName>
        <fullName evidence="3">VWA domain-containing protein</fullName>
    </submittedName>
</protein>
<dbReference type="SMART" id="SM00327">
    <property type="entry name" value="VWA"/>
    <property type="match status" value="1"/>
</dbReference>
<dbReference type="RefSeq" id="WP_377509628.1">
    <property type="nucleotide sequence ID" value="NZ_JBHSQS010000006.1"/>
</dbReference>
<dbReference type="SUPFAM" id="SSF53300">
    <property type="entry name" value="vWA-like"/>
    <property type="match status" value="1"/>
</dbReference>
<accession>A0ABW1H414</accession>
<dbReference type="PIRSF" id="PIRSF010256">
    <property type="entry name" value="CoxE_vWa"/>
    <property type="match status" value="1"/>
</dbReference>
<organism evidence="3 4">
    <name type="scientific">Micromonospora vulcania</name>
    <dbReference type="NCBI Taxonomy" id="1441873"/>
    <lineage>
        <taxon>Bacteria</taxon>
        <taxon>Bacillati</taxon>
        <taxon>Actinomycetota</taxon>
        <taxon>Actinomycetes</taxon>
        <taxon>Micromonosporales</taxon>
        <taxon>Micromonosporaceae</taxon>
        <taxon>Micromonospora</taxon>
    </lineage>
</organism>
<dbReference type="Gene3D" id="3.40.50.410">
    <property type="entry name" value="von Willebrand factor, type A domain"/>
    <property type="match status" value="1"/>
</dbReference>
<dbReference type="InterPro" id="IPR002035">
    <property type="entry name" value="VWF_A"/>
</dbReference>
<dbReference type="PANTHER" id="PTHR39338">
    <property type="entry name" value="BLL5662 PROTEIN-RELATED"/>
    <property type="match status" value="1"/>
</dbReference>
<gene>
    <name evidence="3" type="ORF">ACFQGL_11335</name>
</gene>
<dbReference type="PANTHER" id="PTHR39338:SF6">
    <property type="entry name" value="BLL5662 PROTEIN"/>
    <property type="match status" value="1"/>
</dbReference>
<evidence type="ECO:0000313" key="4">
    <source>
        <dbReference type="Proteomes" id="UP001596226"/>
    </source>
</evidence>
<evidence type="ECO:0000256" key="1">
    <source>
        <dbReference type="SAM" id="MobiDB-lite"/>
    </source>
</evidence>
<dbReference type="Pfam" id="PF05762">
    <property type="entry name" value="VWA_CoxE"/>
    <property type="match status" value="1"/>
</dbReference>
<feature type="region of interest" description="Disordered" evidence="1">
    <location>
        <begin position="84"/>
        <end position="116"/>
    </location>
</feature>
<evidence type="ECO:0000259" key="2">
    <source>
        <dbReference type="SMART" id="SM00327"/>
    </source>
</evidence>
<feature type="domain" description="VWFA" evidence="2">
    <location>
        <begin position="221"/>
        <end position="383"/>
    </location>
</feature>
<reference evidence="4" key="1">
    <citation type="journal article" date="2019" name="Int. J. Syst. Evol. Microbiol.">
        <title>The Global Catalogue of Microorganisms (GCM) 10K type strain sequencing project: providing services to taxonomists for standard genome sequencing and annotation.</title>
        <authorList>
            <consortium name="The Broad Institute Genomics Platform"/>
            <consortium name="The Broad Institute Genome Sequencing Center for Infectious Disease"/>
            <person name="Wu L."/>
            <person name="Ma J."/>
        </authorList>
    </citation>
    <scope>NUCLEOTIDE SEQUENCE [LARGE SCALE GENOMIC DNA]</scope>
    <source>
        <strain evidence="4">CGMCC 4.7144</strain>
    </source>
</reference>
<dbReference type="EMBL" id="JBHSQS010000006">
    <property type="protein sequence ID" value="MFC5923933.1"/>
    <property type="molecule type" value="Genomic_DNA"/>
</dbReference>
<dbReference type="InterPro" id="IPR036465">
    <property type="entry name" value="vWFA_dom_sf"/>
</dbReference>
<dbReference type="CDD" id="cd00198">
    <property type="entry name" value="vWFA"/>
    <property type="match status" value="1"/>
</dbReference>
<evidence type="ECO:0000313" key="3">
    <source>
        <dbReference type="EMBL" id="MFC5923933.1"/>
    </source>
</evidence>
<sequence>MSPALLRGVDRAAFAVAFAGRLRRAGVPAGLTDIDDFVRALAASPPDSMATLYWTARISLVRRHADLAAFDRVFAAVFADAPPLPPTNRSATPAGGRDDVHVPVPSGTADDGPGGGLPWATLPPVVAEAPESDAALRLPERRPSALAGLAERPFDELDAAQVAALGDALRAAVAGWPTRRTRRHAVSAAGRRIALRPTIARARRTGWEVVEVVRERPVRRPRRVVLLCDVSESMRAQAAAYLHLMRAFAVVAEAEVYAFATTLTRLTVVLRHTSAAEAVEQASAAVTDRYGGTRIATNLRALLASHHADAVRGAVVVIGSDGWDSDPPDELATVMARLRRRAYRIVWLNPRAGAPGFAPRAGGMAAALPHCDQLLPAGTFQDLLVAARQLQSVTCTDGRKWPMLTPAPRIIA</sequence>
<dbReference type="InterPro" id="IPR008912">
    <property type="entry name" value="Uncharacterised_CoxE"/>
</dbReference>
<dbReference type="Proteomes" id="UP001596226">
    <property type="component" value="Unassembled WGS sequence"/>
</dbReference>
<keyword evidence="4" id="KW-1185">Reference proteome</keyword>
<comment type="caution">
    <text evidence="3">The sequence shown here is derived from an EMBL/GenBank/DDBJ whole genome shotgun (WGS) entry which is preliminary data.</text>
</comment>
<name>A0ABW1H414_9ACTN</name>
<proteinExistence type="predicted"/>